<reference evidence="2" key="1">
    <citation type="submission" date="2020-03" db="EMBL/GenBank/DDBJ databases">
        <title>Transcriptomic Profiling of the Digestive Tract of the Rat Flea, Xenopsylla cheopis, Following Blood Feeding and Infection with Yersinia pestis.</title>
        <authorList>
            <person name="Bland D.M."/>
            <person name="Martens C.A."/>
            <person name="Virtaneva K."/>
            <person name="Kanakabandi K."/>
            <person name="Long D."/>
            <person name="Rosenke R."/>
            <person name="Saturday G.A."/>
            <person name="Hoyt F.H."/>
            <person name="Bruno D.P."/>
            <person name="Ribeiro J.M.C."/>
            <person name="Hinnebusch J."/>
        </authorList>
    </citation>
    <scope>NUCLEOTIDE SEQUENCE</scope>
</reference>
<organism evidence="2">
    <name type="scientific">Xenopsylla cheopis</name>
    <name type="common">Oriental rat flea</name>
    <name type="synonym">Pulex cheopis</name>
    <dbReference type="NCBI Taxonomy" id="163159"/>
    <lineage>
        <taxon>Eukaryota</taxon>
        <taxon>Metazoa</taxon>
        <taxon>Ecdysozoa</taxon>
        <taxon>Arthropoda</taxon>
        <taxon>Hexapoda</taxon>
        <taxon>Insecta</taxon>
        <taxon>Pterygota</taxon>
        <taxon>Neoptera</taxon>
        <taxon>Endopterygota</taxon>
        <taxon>Siphonaptera</taxon>
        <taxon>Pulicidae</taxon>
        <taxon>Xenopsyllinae</taxon>
        <taxon>Xenopsylla</taxon>
    </lineage>
</organism>
<sequence>MATGRRNQSTHRVNTIAFAVLLLTFVYMMEAAEGGCENYGHSCWGSHGKRSYNKRRIQDILESNLNAPIPDWFMSSLKESALRQQLEANSDMASRIKQLQNDLEIPMKLRSKPEIFANEDKFVNEDDLKTGRMREPWPKY</sequence>
<accession>A0A6M2DWM4</accession>
<dbReference type="GO" id="GO:0007218">
    <property type="term" value="P:neuropeptide signaling pathway"/>
    <property type="evidence" value="ECO:0007669"/>
    <property type="project" value="UniProtKB-KW"/>
</dbReference>
<keyword evidence="2" id="KW-0527">Neuropeptide</keyword>
<dbReference type="EMBL" id="GIIL01006324">
    <property type="protein sequence ID" value="NOV50050.1"/>
    <property type="molecule type" value="Transcribed_RNA"/>
</dbReference>
<feature type="signal peptide" evidence="1">
    <location>
        <begin position="1"/>
        <end position="31"/>
    </location>
</feature>
<proteinExistence type="predicted"/>
<keyword evidence="1" id="KW-0732">Signal</keyword>
<feature type="chain" id="PRO_5026856850" evidence="1">
    <location>
        <begin position="32"/>
        <end position="140"/>
    </location>
</feature>
<dbReference type="AlphaFoldDB" id="A0A6M2DWM4"/>
<evidence type="ECO:0000313" key="2">
    <source>
        <dbReference type="EMBL" id="NOV50050.1"/>
    </source>
</evidence>
<evidence type="ECO:0000256" key="1">
    <source>
        <dbReference type="SAM" id="SignalP"/>
    </source>
</evidence>
<protein>
    <submittedName>
        <fullName evidence="2">Putative neuropeptide cchamide-1</fullName>
    </submittedName>
</protein>
<name>A0A6M2DWM4_XENCH</name>